<evidence type="ECO:0000256" key="1">
    <source>
        <dbReference type="ARBA" id="ARBA00022723"/>
    </source>
</evidence>
<protein>
    <recommendedName>
        <fullName evidence="6">C2H2-type domain-containing protein</fullName>
    </recommendedName>
</protein>
<keyword evidence="3 5" id="KW-0863">Zinc-finger</keyword>
<keyword evidence="4" id="KW-0862">Zinc</keyword>
<dbReference type="AlphaFoldDB" id="A0AAV8VBL8"/>
<accession>A0AAV8VBL8</accession>
<name>A0AAV8VBL8_9CUCU</name>
<dbReference type="SUPFAM" id="SSF57667">
    <property type="entry name" value="beta-beta-alpha zinc fingers"/>
    <property type="match status" value="1"/>
</dbReference>
<feature type="non-terminal residue" evidence="7">
    <location>
        <position position="1"/>
    </location>
</feature>
<dbReference type="InterPro" id="IPR013087">
    <property type="entry name" value="Znf_C2H2_type"/>
</dbReference>
<sequence length="129" mass="14677">NLRNHIFTHTNERPYKCDICEKGFNQMSNLMCHKLKVSKSTSIGIEEAQLNNVISSTMISDVEIEFLDENGKRVEEDEFQENLKLDQPSRSLEFPYVPGPKQAPPPSAWLKTPGHLHTPEQALILSLES</sequence>
<dbReference type="InterPro" id="IPR036236">
    <property type="entry name" value="Znf_C2H2_sf"/>
</dbReference>
<organism evidence="7 8">
    <name type="scientific">Exocentrus adspersus</name>
    <dbReference type="NCBI Taxonomy" id="1586481"/>
    <lineage>
        <taxon>Eukaryota</taxon>
        <taxon>Metazoa</taxon>
        <taxon>Ecdysozoa</taxon>
        <taxon>Arthropoda</taxon>
        <taxon>Hexapoda</taxon>
        <taxon>Insecta</taxon>
        <taxon>Pterygota</taxon>
        <taxon>Neoptera</taxon>
        <taxon>Endopterygota</taxon>
        <taxon>Coleoptera</taxon>
        <taxon>Polyphaga</taxon>
        <taxon>Cucujiformia</taxon>
        <taxon>Chrysomeloidea</taxon>
        <taxon>Cerambycidae</taxon>
        <taxon>Lamiinae</taxon>
        <taxon>Acanthocinini</taxon>
        <taxon>Exocentrus</taxon>
    </lineage>
</organism>
<dbReference type="PROSITE" id="PS50157">
    <property type="entry name" value="ZINC_FINGER_C2H2_2"/>
    <property type="match status" value="1"/>
</dbReference>
<dbReference type="Gene3D" id="3.30.160.60">
    <property type="entry name" value="Classic Zinc Finger"/>
    <property type="match status" value="1"/>
</dbReference>
<evidence type="ECO:0000259" key="6">
    <source>
        <dbReference type="PROSITE" id="PS50157"/>
    </source>
</evidence>
<proteinExistence type="predicted"/>
<reference evidence="7 8" key="1">
    <citation type="journal article" date="2023" name="Insect Mol. Biol.">
        <title>Genome sequencing provides insights into the evolution of gene families encoding plant cell wall-degrading enzymes in longhorned beetles.</title>
        <authorList>
            <person name="Shin N.R."/>
            <person name="Okamura Y."/>
            <person name="Kirsch R."/>
            <person name="Pauchet Y."/>
        </authorList>
    </citation>
    <scope>NUCLEOTIDE SEQUENCE [LARGE SCALE GENOMIC DNA]</scope>
    <source>
        <strain evidence="7">EAD_L_NR</strain>
    </source>
</reference>
<keyword evidence="8" id="KW-1185">Reference proteome</keyword>
<evidence type="ECO:0000313" key="8">
    <source>
        <dbReference type="Proteomes" id="UP001159042"/>
    </source>
</evidence>
<evidence type="ECO:0000256" key="2">
    <source>
        <dbReference type="ARBA" id="ARBA00022737"/>
    </source>
</evidence>
<gene>
    <name evidence="7" type="ORF">NQ315_005945</name>
</gene>
<evidence type="ECO:0000256" key="3">
    <source>
        <dbReference type="ARBA" id="ARBA00022771"/>
    </source>
</evidence>
<keyword evidence="2" id="KW-0677">Repeat</keyword>
<evidence type="ECO:0000313" key="7">
    <source>
        <dbReference type="EMBL" id="KAJ8911412.1"/>
    </source>
</evidence>
<dbReference type="Proteomes" id="UP001159042">
    <property type="component" value="Unassembled WGS sequence"/>
</dbReference>
<dbReference type="GO" id="GO:0008270">
    <property type="term" value="F:zinc ion binding"/>
    <property type="evidence" value="ECO:0007669"/>
    <property type="project" value="UniProtKB-KW"/>
</dbReference>
<evidence type="ECO:0000256" key="5">
    <source>
        <dbReference type="PROSITE-ProRule" id="PRU00042"/>
    </source>
</evidence>
<dbReference type="EMBL" id="JANEYG010000193">
    <property type="protein sequence ID" value="KAJ8911412.1"/>
    <property type="molecule type" value="Genomic_DNA"/>
</dbReference>
<evidence type="ECO:0000256" key="4">
    <source>
        <dbReference type="ARBA" id="ARBA00022833"/>
    </source>
</evidence>
<dbReference type="FunFam" id="3.30.160.60:FF:001049">
    <property type="entry name" value="zinc finger protein 319"/>
    <property type="match status" value="1"/>
</dbReference>
<keyword evidence="1" id="KW-0479">Metal-binding</keyword>
<feature type="domain" description="C2H2-type" evidence="6">
    <location>
        <begin position="15"/>
        <end position="34"/>
    </location>
</feature>
<comment type="caution">
    <text evidence="7">The sequence shown here is derived from an EMBL/GenBank/DDBJ whole genome shotgun (WGS) entry which is preliminary data.</text>
</comment>